<sequence length="81" mass="9554">MTYSERLHPWVVIRLLPQAMQRGLGGFPHERLHQDMQRVVVARFRNRSDAEGHLWALKRLMPDAEFIIVFDVGNNRIDEES</sequence>
<accession>A0A1U7NBY5</accession>
<dbReference type="EMBL" id="MKZS01000001">
    <property type="protein sequence ID" value="OLT63453.1"/>
    <property type="molecule type" value="Genomic_DNA"/>
</dbReference>
<evidence type="ECO:0008006" key="3">
    <source>
        <dbReference type="Google" id="ProtNLM"/>
    </source>
</evidence>
<comment type="caution">
    <text evidence="1">The sequence shown here is derived from an EMBL/GenBank/DDBJ whole genome shotgun (WGS) entry which is preliminary data.</text>
</comment>
<proteinExistence type="predicted"/>
<dbReference type="AlphaFoldDB" id="A0A1U7NBY5"/>
<protein>
    <recommendedName>
        <fullName evidence="3">SPOR domain-containing protein</fullName>
    </recommendedName>
</protein>
<evidence type="ECO:0000313" key="1">
    <source>
        <dbReference type="EMBL" id="OLT63453.1"/>
    </source>
</evidence>
<evidence type="ECO:0000313" key="2">
    <source>
        <dbReference type="Proteomes" id="UP000186657"/>
    </source>
</evidence>
<gene>
    <name evidence="1" type="ORF">BJP37_23195</name>
</gene>
<name>A0A1U7NBY5_9CYAN</name>
<keyword evidence="2" id="KW-1185">Reference proteome</keyword>
<dbReference type="Proteomes" id="UP000186657">
    <property type="component" value="Unassembled WGS sequence"/>
</dbReference>
<reference evidence="1 2" key="1">
    <citation type="submission" date="2016-10" db="EMBL/GenBank/DDBJ databases">
        <title>Comparative genomics uncovers the prolific and rare metabolic potential of the cyanobacterial genus Moorea.</title>
        <authorList>
            <person name="Leao T."/>
            <person name="Castelao G."/>
            <person name="Korobeynikov A."/>
            <person name="Monroe E.A."/>
            <person name="Podell S."/>
            <person name="Glukhov E."/>
            <person name="Allen E."/>
            <person name="Gerwick W.H."/>
            <person name="Gerwick L."/>
        </authorList>
    </citation>
    <scope>NUCLEOTIDE SEQUENCE [LARGE SCALE GENOMIC DNA]</scope>
    <source>
        <strain evidence="1 2">PNG5-198</strain>
    </source>
</reference>
<organism evidence="1 2">
    <name type="scientific">Moorena bouillonii PNG</name>
    <dbReference type="NCBI Taxonomy" id="568701"/>
    <lineage>
        <taxon>Bacteria</taxon>
        <taxon>Bacillati</taxon>
        <taxon>Cyanobacteriota</taxon>
        <taxon>Cyanophyceae</taxon>
        <taxon>Coleofasciculales</taxon>
        <taxon>Coleofasciculaceae</taxon>
        <taxon>Moorena</taxon>
    </lineage>
</organism>
<dbReference type="RefSeq" id="WP_075906421.1">
    <property type="nucleotide sequence ID" value="NZ_MKZS01000001.1"/>
</dbReference>